<dbReference type="Proteomes" id="UP000008022">
    <property type="component" value="Unassembled WGS sequence"/>
</dbReference>
<name>A0A0E0PD00_ORYRU</name>
<dbReference type="HOGENOM" id="CLU_2254582_0_0_1"/>
<reference evidence="2" key="2">
    <citation type="submission" date="2015-06" db="UniProtKB">
        <authorList>
            <consortium name="EnsemblPlants"/>
        </authorList>
    </citation>
    <scope>IDENTIFICATION</scope>
</reference>
<keyword evidence="3" id="KW-1185">Reference proteome</keyword>
<evidence type="ECO:0000313" key="3">
    <source>
        <dbReference type="Proteomes" id="UP000008022"/>
    </source>
</evidence>
<evidence type="ECO:0000313" key="2">
    <source>
        <dbReference type="EnsemblPlants" id="ORUFI04G24120.1"/>
    </source>
</evidence>
<proteinExistence type="predicted"/>
<dbReference type="Gramene" id="ORUFI04G24120.1">
    <property type="protein sequence ID" value="ORUFI04G24120.1"/>
    <property type="gene ID" value="ORUFI04G24120"/>
</dbReference>
<reference evidence="3" key="1">
    <citation type="submission" date="2013-06" db="EMBL/GenBank/DDBJ databases">
        <authorList>
            <person name="Zhao Q."/>
        </authorList>
    </citation>
    <scope>NUCLEOTIDE SEQUENCE</scope>
    <source>
        <strain evidence="3">cv. W1943</strain>
    </source>
</reference>
<dbReference type="EnsemblPlants" id="ORUFI04G24120.1">
    <property type="protein sequence ID" value="ORUFI04G24120.1"/>
    <property type="gene ID" value="ORUFI04G24120"/>
</dbReference>
<evidence type="ECO:0000256" key="1">
    <source>
        <dbReference type="SAM" id="MobiDB-lite"/>
    </source>
</evidence>
<organism evidence="2 3">
    <name type="scientific">Oryza rufipogon</name>
    <name type="common">Brownbeard rice</name>
    <name type="synonym">Asian wild rice</name>
    <dbReference type="NCBI Taxonomy" id="4529"/>
    <lineage>
        <taxon>Eukaryota</taxon>
        <taxon>Viridiplantae</taxon>
        <taxon>Streptophyta</taxon>
        <taxon>Embryophyta</taxon>
        <taxon>Tracheophyta</taxon>
        <taxon>Spermatophyta</taxon>
        <taxon>Magnoliopsida</taxon>
        <taxon>Liliopsida</taxon>
        <taxon>Poales</taxon>
        <taxon>Poaceae</taxon>
        <taxon>BOP clade</taxon>
        <taxon>Oryzoideae</taxon>
        <taxon>Oryzeae</taxon>
        <taxon>Oryzinae</taxon>
        <taxon>Oryza</taxon>
    </lineage>
</organism>
<accession>A0A0E0PD00</accession>
<sequence length="104" mass="11335">MAEKSRWSKGWVEKLAAADDGDDVDSGGAASLARREEEGGCARIEEERGSGWDSWSSSRQARRQRDSWGGVIAAGICAALRLCHRVGAKSVESLIADEWTDKIR</sequence>
<dbReference type="AlphaFoldDB" id="A0A0E0PD00"/>
<feature type="compositionally biased region" description="Basic and acidic residues" evidence="1">
    <location>
        <begin position="33"/>
        <end position="50"/>
    </location>
</feature>
<protein>
    <submittedName>
        <fullName evidence="2">Uncharacterized protein</fullName>
    </submittedName>
</protein>
<feature type="region of interest" description="Disordered" evidence="1">
    <location>
        <begin position="19"/>
        <end position="66"/>
    </location>
</feature>